<comment type="caution">
    <text evidence="10">The sequence shown here is derived from an EMBL/GenBank/DDBJ whole genome shotgun (WGS) entry which is preliminary data.</text>
</comment>
<dbReference type="Proteomes" id="UP001153076">
    <property type="component" value="Unassembled WGS sequence"/>
</dbReference>
<keyword evidence="4" id="KW-0548">Nucleotidyltransferase</keyword>
<dbReference type="InterPro" id="IPR043502">
    <property type="entry name" value="DNA/RNA_pol_sf"/>
</dbReference>
<keyword evidence="7" id="KW-0238">DNA-binding</keyword>
<dbReference type="InterPro" id="IPR036397">
    <property type="entry name" value="RNaseH_sf"/>
</dbReference>
<organism evidence="10 11">
    <name type="scientific">Carnegiea gigantea</name>
    <dbReference type="NCBI Taxonomy" id="171969"/>
    <lineage>
        <taxon>Eukaryota</taxon>
        <taxon>Viridiplantae</taxon>
        <taxon>Streptophyta</taxon>
        <taxon>Embryophyta</taxon>
        <taxon>Tracheophyta</taxon>
        <taxon>Spermatophyta</taxon>
        <taxon>Magnoliopsida</taxon>
        <taxon>eudicotyledons</taxon>
        <taxon>Gunneridae</taxon>
        <taxon>Pentapetalae</taxon>
        <taxon>Caryophyllales</taxon>
        <taxon>Cactineae</taxon>
        <taxon>Cactaceae</taxon>
        <taxon>Cactoideae</taxon>
        <taxon>Echinocereeae</taxon>
        <taxon>Carnegiea</taxon>
    </lineage>
</organism>
<keyword evidence="6" id="KW-0239">DNA-directed DNA polymerase</keyword>
<evidence type="ECO:0000256" key="3">
    <source>
        <dbReference type="ARBA" id="ARBA00022679"/>
    </source>
</evidence>
<reference evidence="10" key="1">
    <citation type="submission" date="2022-04" db="EMBL/GenBank/DDBJ databases">
        <title>Carnegiea gigantea Genome sequencing and assembly v2.</title>
        <authorList>
            <person name="Copetti D."/>
            <person name="Sanderson M.J."/>
            <person name="Burquez A."/>
            <person name="Wojciechowski M.F."/>
        </authorList>
    </citation>
    <scope>NUCLEOTIDE SEQUENCE</scope>
    <source>
        <strain evidence="10">SGP5-SGP5p</strain>
        <tissue evidence="10">Aerial part</tissue>
    </source>
</reference>
<evidence type="ECO:0000256" key="8">
    <source>
        <dbReference type="ARBA" id="ARBA00049244"/>
    </source>
</evidence>
<keyword evidence="5" id="KW-0235">DNA replication</keyword>
<dbReference type="SUPFAM" id="SSF53098">
    <property type="entry name" value="Ribonuclease H-like"/>
    <property type="match status" value="1"/>
</dbReference>
<dbReference type="GO" id="GO:0000166">
    <property type="term" value="F:nucleotide binding"/>
    <property type="evidence" value="ECO:0007669"/>
    <property type="project" value="InterPro"/>
</dbReference>
<evidence type="ECO:0000259" key="9">
    <source>
        <dbReference type="Pfam" id="PF03175"/>
    </source>
</evidence>
<evidence type="ECO:0000256" key="6">
    <source>
        <dbReference type="ARBA" id="ARBA00022932"/>
    </source>
</evidence>
<dbReference type="PANTHER" id="PTHR33568:SF3">
    <property type="entry name" value="DNA-DIRECTED DNA POLYMERASE"/>
    <property type="match status" value="1"/>
</dbReference>
<dbReference type="GO" id="GO:0003887">
    <property type="term" value="F:DNA-directed DNA polymerase activity"/>
    <property type="evidence" value="ECO:0007669"/>
    <property type="project" value="UniProtKB-KW"/>
</dbReference>
<comment type="catalytic activity">
    <reaction evidence="8">
        <text>DNA(n) + a 2'-deoxyribonucleoside 5'-triphosphate = DNA(n+1) + diphosphate</text>
        <dbReference type="Rhea" id="RHEA:22508"/>
        <dbReference type="Rhea" id="RHEA-COMP:17339"/>
        <dbReference type="Rhea" id="RHEA-COMP:17340"/>
        <dbReference type="ChEBI" id="CHEBI:33019"/>
        <dbReference type="ChEBI" id="CHEBI:61560"/>
        <dbReference type="ChEBI" id="CHEBI:173112"/>
        <dbReference type="EC" id="2.7.7.7"/>
    </reaction>
</comment>
<dbReference type="InterPro" id="IPR004868">
    <property type="entry name" value="DNA-dir_DNA_pol_B_mt/vir"/>
</dbReference>
<dbReference type="SUPFAM" id="SSF56672">
    <property type="entry name" value="DNA/RNA polymerases"/>
    <property type="match status" value="1"/>
</dbReference>
<sequence>MLSDFIDHIAALVRLNPSIETSSKNKHNNMLFRFIDSLNLLPGNLESLANNLCNELGKKGLIKYEEVSVGCMKEELIDYMKTSVSLVELCKKHRRSIKVDIESKITLSSLALSIYRRKYYDASNWPIHIPSRNEDTFFRRGYYGGHTDTYIPYGENLYYTTMFGVIEAYVVCPKTIQRPFRDKNETLIFPTGEFVGVYYTEEFKYARSLGYKVLPLNGYLYSISPDSNH</sequence>
<accession>A0A9Q1GR36</accession>
<feature type="domain" description="DNA-directed DNA polymerase family B mitochondria/virus" evidence="9">
    <location>
        <begin position="161"/>
        <end position="222"/>
    </location>
</feature>
<feature type="domain" description="DNA-directed DNA polymerase family B mitochondria/virus" evidence="9">
    <location>
        <begin position="72"/>
        <end position="159"/>
    </location>
</feature>
<dbReference type="OrthoDB" id="1413807at2759"/>
<dbReference type="AlphaFoldDB" id="A0A9Q1GR36"/>
<name>A0A9Q1GR36_9CARY</name>
<dbReference type="EMBL" id="JAKOGI010001824">
    <property type="protein sequence ID" value="KAJ8423927.1"/>
    <property type="molecule type" value="Genomic_DNA"/>
</dbReference>
<comment type="similarity">
    <text evidence="1">Belongs to the DNA polymerase type-B family.</text>
</comment>
<keyword evidence="11" id="KW-1185">Reference proteome</keyword>
<dbReference type="GO" id="GO:0006260">
    <property type="term" value="P:DNA replication"/>
    <property type="evidence" value="ECO:0007669"/>
    <property type="project" value="UniProtKB-KW"/>
</dbReference>
<dbReference type="Gene3D" id="3.30.420.10">
    <property type="entry name" value="Ribonuclease H-like superfamily/Ribonuclease H"/>
    <property type="match status" value="1"/>
</dbReference>
<gene>
    <name evidence="10" type="ORF">Cgig2_021620</name>
</gene>
<evidence type="ECO:0000313" key="10">
    <source>
        <dbReference type="EMBL" id="KAJ8423927.1"/>
    </source>
</evidence>
<protein>
    <recommendedName>
        <fullName evidence="2">DNA-directed DNA polymerase</fullName>
        <ecNumber evidence="2">2.7.7.7</ecNumber>
    </recommendedName>
</protein>
<evidence type="ECO:0000256" key="2">
    <source>
        <dbReference type="ARBA" id="ARBA00012417"/>
    </source>
</evidence>
<dbReference type="GO" id="GO:0003677">
    <property type="term" value="F:DNA binding"/>
    <property type="evidence" value="ECO:0007669"/>
    <property type="project" value="UniProtKB-KW"/>
</dbReference>
<dbReference type="Pfam" id="PF03175">
    <property type="entry name" value="DNA_pol_B_2"/>
    <property type="match status" value="2"/>
</dbReference>
<evidence type="ECO:0000256" key="7">
    <source>
        <dbReference type="ARBA" id="ARBA00023125"/>
    </source>
</evidence>
<evidence type="ECO:0000256" key="4">
    <source>
        <dbReference type="ARBA" id="ARBA00022695"/>
    </source>
</evidence>
<evidence type="ECO:0000313" key="11">
    <source>
        <dbReference type="Proteomes" id="UP001153076"/>
    </source>
</evidence>
<proteinExistence type="inferred from homology"/>
<keyword evidence="3" id="KW-0808">Transferase</keyword>
<dbReference type="PANTHER" id="PTHR33568">
    <property type="entry name" value="DNA POLYMERASE"/>
    <property type="match status" value="1"/>
</dbReference>
<dbReference type="EC" id="2.7.7.7" evidence="2"/>
<evidence type="ECO:0000256" key="1">
    <source>
        <dbReference type="ARBA" id="ARBA00005755"/>
    </source>
</evidence>
<dbReference type="InterPro" id="IPR012337">
    <property type="entry name" value="RNaseH-like_sf"/>
</dbReference>
<evidence type="ECO:0000256" key="5">
    <source>
        <dbReference type="ARBA" id="ARBA00022705"/>
    </source>
</evidence>